<feature type="active site" description="Nucleophile" evidence="4">
    <location>
        <position position="41"/>
    </location>
</feature>
<evidence type="ECO:0000256" key="2">
    <source>
        <dbReference type="ARBA" id="ARBA00022963"/>
    </source>
</evidence>
<organism evidence="6 7">
    <name type="scientific">Candidatus Azambacteria bacterium RIFCSPHIGHO2_01_FULL_40_24</name>
    <dbReference type="NCBI Taxonomy" id="1797301"/>
    <lineage>
        <taxon>Bacteria</taxon>
        <taxon>Candidatus Azamiibacteriota</taxon>
    </lineage>
</organism>
<dbReference type="EMBL" id="MEYK01000004">
    <property type="protein sequence ID" value="OGD25714.1"/>
    <property type="molecule type" value="Genomic_DNA"/>
</dbReference>
<keyword evidence="1 4" id="KW-0378">Hydrolase</keyword>
<proteinExistence type="predicted"/>
<name>A0A1F5B578_9BACT</name>
<comment type="caution">
    <text evidence="6">The sequence shown here is derived from an EMBL/GenBank/DDBJ whole genome shotgun (WGS) entry which is preliminary data.</text>
</comment>
<dbReference type="GO" id="GO:0016787">
    <property type="term" value="F:hydrolase activity"/>
    <property type="evidence" value="ECO:0007669"/>
    <property type="project" value="UniProtKB-UniRule"/>
</dbReference>
<feature type="active site" description="Proton acceptor" evidence="4">
    <location>
        <position position="157"/>
    </location>
</feature>
<dbReference type="InterPro" id="IPR050301">
    <property type="entry name" value="NTE"/>
</dbReference>
<accession>A0A1F5B578</accession>
<evidence type="ECO:0000313" key="6">
    <source>
        <dbReference type="EMBL" id="OGD25714.1"/>
    </source>
</evidence>
<dbReference type="Gene3D" id="3.40.1090.10">
    <property type="entry name" value="Cytosolic phospholipase A2 catalytic domain"/>
    <property type="match status" value="2"/>
</dbReference>
<dbReference type="SUPFAM" id="SSF52151">
    <property type="entry name" value="FabD/lysophospholipase-like"/>
    <property type="match status" value="1"/>
</dbReference>
<keyword evidence="2 4" id="KW-0442">Lipid degradation</keyword>
<feature type="short sequence motif" description="DGA/G" evidence="4">
    <location>
        <begin position="157"/>
        <end position="159"/>
    </location>
</feature>
<evidence type="ECO:0000259" key="5">
    <source>
        <dbReference type="PROSITE" id="PS51635"/>
    </source>
</evidence>
<dbReference type="Pfam" id="PF01734">
    <property type="entry name" value="Patatin"/>
    <property type="match status" value="1"/>
</dbReference>
<evidence type="ECO:0000256" key="4">
    <source>
        <dbReference type="PROSITE-ProRule" id="PRU01161"/>
    </source>
</evidence>
<feature type="short sequence motif" description="GXGXXG" evidence="4">
    <location>
        <begin position="12"/>
        <end position="17"/>
    </location>
</feature>
<dbReference type="PANTHER" id="PTHR14226:SF76">
    <property type="entry name" value="NTE FAMILY PROTEIN RSSA"/>
    <property type="match status" value="1"/>
</dbReference>
<dbReference type="GO" id="GO:0016042">
    <property type="term" value="P:lipid catabolic process"/>
    <property type="evidence" value="ECO:0007669"/>
    <property type="project" value="UniProtKB-UniRule"/>
</dbReference>
<protein>
    <recommendedName>
        <fullName evidence="5">PNPLA domain-containing protein</fullName>
    </recommendedName>
</protein>
<gene>
    <name evidence="6" type="ORF">A2819_02340</name>
</gene>
<feature type="short sequence motif" description="GXSXG" evidence="4">
    <location>
        <begin position="39"/>
        <end position="43"/>
    </location>
</feature>
<feature type="domain" description="PNPLA" evidence="5">
    <location>
        <begin position="8"/>
        <end position="170"/>
    </location>
</feature>
<dbReference type="InterPro" id="IPR016035">
    <property type="entry name" value="Acyl_Trfase/lysoPLipase"/>
</dbReference>
<evidence type="ECO:0000256" key="1">
    <source>
        <dbReference type="ARBA" id="ARBA00022801"/>
    </source>
</evidence>
<evidence type="ECO:0000313" key="7">
    <source>
        <dbReference type="Proteomes" id="UP000176431"/>
    </source>
</evidence>
<sequence length="283" mass="30904">MVIKKIGLALGGGGAKGLAHIGVIKALLDAGIKIDYIAGTSMGALVGGWYAATGDIRALEDFIVHIKRNDIFPVKEIIKHKDGTLFKGESIADKLRKELKNIKIEDCKIPFAALATNAKNGDEVRLKTGDLVDAIRASTALPIVFAPVAIDGQLLMDGGLANPVPADVVKDMDAEYVIAVDVSSQWLMAPEELATTYDIYHIISNAFGIIEYQIAKIPLKSADLVLRPPVMSHSWIEFDKAQEIIKAGERELELNLKEIRRKTGYKKPSQTLAEKFLDFILNK</sequence>
<dbReference type="Proteomes" id="UP000176431">
    <property type="component" value="Unassembled WGS sequence"/>
</dbReference>
<dbReference type="PANTHER" id="PTHR14226">
    <property type="entry name" value="NEUROPATHY TARGET ESTERASE/SWISS CHEESE D.MELANOGASTER"/>
    <property type="match status" value="1"/>
</dbReference>
<reference evidence="6 7" key="1">
    <citation type="journal article" date="2016" name="Nat. Commun.">
        <title>Thousands of microbial genomes shed light on interconnected biogeochemical processes in an aquifer system.</title>
        <authorList>
            <person name="Anantharaman K."/>
            <person name="Brown C.T."/>
            <person name="Hug L.A."/>
            <person name="Sharon I."/>
            <person name="Castelle C.J."/>
            <person name="Probst A.J."/>
            <person name="Thomas B.C."/>
            <person name="Singh A."/>
            <person name="Wilkins M.J."/>
            <person name="Karaoz U."/>
            <person name="Brodie E.L."/>
            <person name="Williams K.H."/>
            <person name="Hubbard S.S."/>
            <person name="Banfield J.F."/>
        </authorList>
    </citation>
    <scope>NUCLEOTIDE SEQUENCE [LARGE SCALE GENOMIC DNA]</scope>
</reference>
<keyword evidence="3 4" id="KW-0443">Lipid metabolism</keyword>
<evidence type="ECO:0000256" key="3">
    <source>
        <dbReference type="ARBA" id="ARBA00023098"/>
    </source>
</evidence>
<dbReference type="AlphaFoldDB" id="A0A1F5B578"/>
<dbReference type="PROSITE" id="PS51635">
    <property type="entry name" value="PNPLA"/>
    <property type="match status" value="1"/>
</dbReference>
<dbReference type="InterPro" id="IPR002641">
    <property type="entry name" value="PNPLA_dom"/>
</dbReference>